<keyword evidence="7 10" id="KW-0472">Membrane</keyword>
<keyword evidence="12" id="KW-1185">Reference proteome</keyword>
<evidence type="ECO:0000256" key="7">
    <source>
        <dbReference type="ARBA" id="ARBA00023136"/>
    </source>
</evidence>
<dbReference type="InterPro" id="IPR004117">
    <property type="entry name" value="7tm6_olfct_rcpt"/>
</dbReference>
<keyword evidence="9" id="KW-0807">Transducer</keyword>
<keyword evidence="2" id="KW-1003">Cell membrane</keyword>
<dbReference type="PANTHER" id="PTHR21137">
    <property type="entry name" value="ODORANT RECEPTOR"/>
    <property type="match status" value="1"/>
</dbReference>
<evidence type="ECO:0000313" key="12">
    <source>
        <dbReference type="Proteomes" id="UP001162164"/>
    </source>
</evidence>
<keyword evidence="8" id="KW-0675">Receptor</keyword>
<organism evidence="11 12">
    <name type="scientific">Molorchus minor</name>
    <dbReference type="NCBI Taxonomy" id="1323400"/>
    <lineage>
        <taxon>Eukaryota</taxon>
        <taxon>Metazoa</taxon>
        <taxon>Ecdysozoa</taxon>
        <taxon>Arthropoda</taxon>
        <taxon>Hexapoda</taxon>
        <taxon>Insecta</taxon>
        <taxon>Pterygota</taxon>
        <taxon>Neoptera</taxon>
        <taxon>Endopterygota</taxon>
        <taxon>Coleoptera</taxon>
        <taxon>Polyphaga</taxon>
        <taxon>Cucujiformia</taxon>
        <taxon>Chrysomeloidea</taxon>
        <taxon>Cerambycidae</taxon>
        <taxon>Lamiinae</taxon>
        <taxon>Monochamini</taxon>
        <taxon>Molorchus</taxon>
    </lineage>
</organism>
<evidence type="ECO:0000256" key="1">
    <source>
        <dbReference type="ARBA" id="ARBA00004651"/>
    </source>
</evidence>
<evidence type="ECO:0000256" key="4">
    <source>
        <dbReference type="ARBA" id="ARBA00022692"/>
    </source>
</evidence>
<evidence type="ECO:0000256" key="8">
    <source>
        <dbReference type="ARBA" id="ARBA00023170"/>
    </source>
</evidence>
<keyword evidence="3" id="KW-0716">Sensory transduction</keyword>
<reference evidence="11" key="1">
    <citation type="journal article" date="2023" name="Insect Mol. Biol.">
        <title>Genome sequencing provides insights into the evolution of gene families encoding plant cell wall-degrading enzymes in longhorned beetles.</title>
        <authorList>
            <person name="Shin N.R."/>
            <person name="Okamura Y."/>
            <person name="Kirsch R."/>
            <person name="Pauchet Y."/>
        </authorList>
    </citation>
    <scope>NUCLEOTIDE SEQUENCE</scope>
    <source>
        <strain evidence="11">MMC_N1</strain>
    </source>
</reference>
<dbReference type="EMBL" id="JAPWTJ010000047">
    <property type="protein sequence ID" value="KAJ8984087.1"/>
    <property type="molecule type" value="Genomic_DNA"/>
</dbReference>
<feature type="transmembrane region" description="Helical" evidence="10">
    <location>
        <begin position="93"/>
        <end position="110"/>
    </location>
</feature>
<evidence type="ECO:0000256" key="9">
    <source>
        <dbReference type="ARBA" id="ARBA00023224"/>
    </source>
</evidence>
<feature type="transmembrane region" description="Helical" evidence="10">
    <location>
        <begin position="161"/>
        <end position="183"/>
    </location>
</feature>
<dbReference type="PANTHER" id="PTHR21137:SF35">
    <property type="entry name" value="ODORANT RECEPTOR 19A-RELATED"/>
    <property type="match status" value="1"/>
</dbReference>
<sequence length="226" mass="26693">MDINKTMMVLVLDSYPIFKEGIQSGLVRNKTYNHLDVDVVIILTMLAVYMFTSSFIYNIDGIAKIYTFFSNMNEFGKPTEFDENNKLCNRASFIHYIYLELLILMLLFLSDISNVKQCKQHNLEYGMSEVCGLFSYIWLPFDIDYFPVKEIYLSLQLFGSHYLYMIAGILAWTAVETIQHIIIRLRHVKYLFVEAIEEKDQKKQREKFNLTVRYHDEVLKSLNILQ</sequence>
<keyword evidence="6 10" id="KW-1133">Transmembrane helix</keyword>
<keyword evidence="5" id="KW-0552">Olfaction</keyword>
<evidence type="ECO:0000256" key="5">
    <source>
        <dbReference type="ARBA" id="ARBA00022725"/>
    </source>
</evidence>
<name>A0ABQ9K1W3_9CUCU</name>
<dbReference type="Proteomes" id="UP001162164">
    <property type="component" value="Unassembled WGS sequence"/>
</dbReference>
<feature type="transmembrane region" description="Helical" evidence="10">
    <location>
        <begin position="37"/>
        <end position="59"/>
    </location>
</feature>
<evidence type="ECO:0000313" key="11">
    <source>
        <dbReference type="EMBL" id="KAJ8984087.1"/>
    </source>
</evidence>
<comment type="caution">
    <text evidence="11">The sequence shown here is derived from an EMBL/GenBank/DDBJ whole genome shotgun (WGS) entry which is preliminary data.</text>
</comment>
<comment type="subcellular location">
    <subcellularLocation>
        <location evidence="1">Cell membrane</location>
        <topology evidence="1">Multi-pass membrane protein</topology>
    </subcellularLocation>
</comment>
<proteinExistence type="predicted"/>
<protein>
    <submittedName>
        <fullName evidence="11">Uncharacterized protein</fullName>
    </submittedName>
</protein>
<evidence type="ECO:0000256" key="2">
    <source>
        <dbReference type="ARBA" id="ARBA00022475"/>
    </source>
</evidence>
<evidence type="ECO:0000256" key="3">
    <source>
        <dbReference type="ARBA" id="ARBA00022606"/>
    </source>
</evidence>
<feature type="transmembrane region" description="Helical" evidence="10">
    <location>
        <begin position="122"/>
        <end position="141"/>
    </location>
</feature>
<evidence type="ECO:0000256" key="10">
    <source>
        <dbReference type="SAM" id="Phobius"/>
    </source>
</evidence>
<gene>
    <name evidence="11" type="ORF">NQ317_012743</name>
</gene>
<accession>A0ABQ9K1W3</accession>
<evidence type="ECO:0000256" key="6">
    <source>
        <dbReference type="ARBA" id="ARBA00022989"/>
    </source>
</evidence>
<keyword evidence="4 10" id="KW-0812">Transmembrane</keyword>